<protein>
    <submittedName>
        <fullName evidence="1">Nitrogen regulatory protein PII</fullName>
    </submittedName>
</protein>
<organism evidence="1 2">
    <name type="scientific">Tolumonas osonensis</name>
    <dbReference type="NCBI Taxonomy" id="675874"/>
    <lineage>
        <taxon>Bacteria</taxon>
        <taxon>Pseudomonadati</taxon>
        <taxon>Pseudomonadota</taxon>
        <taxon>Gammaproteobacteria</taxon>
        <taxon>Aeromonadales</taxon>
        <taxon>Aeromonadaceae</taxon>
        <taxon>Tolumonas</taxon>
    </lineage>
</organism>
<keyword evidence="2" id="KW-1185">Reference proteome</keyword>
<dbReference type="InterPro" id="IPR011322">
    <property type="entry name" value="N-reg_PII-like_a/b"/>
</dbReference>
<dbReference type="AlphaFoldDB" id="A0A841GMI4"/>
<comment type="caution">
    <text evidence="1">The sequence shown here is derived from an EMBL/GenBank/DDBJ whole genome shotgun (WGS) entry which is preliminary data.</text>
</comment>
<evidence type="ECO:0000313" key="1">
    <source>
        <dbReference type="EMBL" id="MBB6055682.1"/>
    </source>
</evidence>
<dbReference type="InterPro" id="IPR002187">
    <property type="entry name" value="N-reg_PII"/>
</dbReference>
<accession>A0A841GMI4</accession>
<gene>
    <name evidence="1" type="ORF">HNR75_001600</name>
</gene>
<dbReference type="RefSeq" id="WP_188026435.1">
    <property type="nucleotide sequence ID" value="NZ_JACHGR010000005.1"/>
</dbReference>
<proteinExistence type="predicted"/>
<dbReference type="EMBL" id="JACHGR010000005">
    <property type="protein sequence ID" value="MBB6055682.1"/>
    <property type="molecule type" value="Genomic_DNA"/>
</dbReference>
<dbReference type="GO" id="GO:0006808">
    <property type="term" value="P:regulation of nitrogen utilization"/>
    <property type="evidence" value="ECO:0007669"/>
    <property type="project" value="InterPro"/>
</dbReference>
<dbReference type="Proteomes" id="UP000585721">
    <property type="component" value="Unassembled WGS sequence"/>
</dbReference>
<reference evidence="1 2" key="1">
    <citation type="submission" date="2020-08" db="EMBL/GenBank/DDBJ databases">
        <title>Genomic Encyclopedia of Type Strains, Phase IV (KMG-IV): sequencing the most valuable type-strain genomes for metagenomic binning, comparative biology and taxonomic classification.</title>
        <authorList>
            <person name="Goeker M."/>
        </authorList>
    </citation>
    <scope>NUCLEOTIDE SEQUENCE [LARGE SCALE GENOMIC DNA]</scope>
    <source>
        <strain evidence="1 2">DSM 22975</strain>
    </source>
</reference>
<dbReference type="SUPFAM" id="SSF54913">
    <property type="entry name" value="GlnB-like"/>
    <property type="match status" value="1"/>
</dbReference>
<evidence type="ECO:0000313" key="2">
    <source>
        <dbReference type="Proteomes" id="UP000585721"/>
    </source>
</evidence>
<dbReference type="Gene3D" id="3.30.70.120">
    <property type="match status" value="1"/>
</dbReference>
<dbReference type="GO" id="GO:0030234">
    <property type="term" value="F:enzyme regulator activity"/>
    <property type="evidence" value="ECO:0007669"/>
    <property type="project" value="InterPro"/>
</dbReference>
<sequence>MTLLTEKRTLLTIITEAAIEQSILRDAEQLGITGYTVSDARGRGRHGLRDAAWDETANIRIDVICTRAQAEQVLTHIKKRYYPDYAMMAFLQEAEILLP</sequence>
<dbReference type="Pfam" id="PF00543">
    <property type="entry name" value="P-II"/>
    <property type="match status" value="1"/>
</dbReference>
<dbReference type="InterPro" id="IPR015867">
    <property type="entry name" value="N-reg_PII/ATP_PRibTrfase_C"/>
</dbReference>
<name>A0A841GMI4_9GAMM</name>